<dbReference type="Pfam" id="PF05163">
    <property type="entry name" value="DinB"/>
    <property type="match status" value="1"/>
</dbReference>
<dbReference type="PANTHER" id="PTHR37302">
    <property type="entry name" value="SLR1116 PROTEIN"/>
    <property type="match status" value="1"/>
</dbReference>
<keyword evidence="4" id="KW-1185">Reference proteome</keyword>
<evidence type="ECO:0000256" key="2">
    <source>
        <dbReference type="ARBA" id="ARBA00022723"/>
    </source>
</evidence>
<name>A0ABN6RF63_9DEIO</name>
<organism evidence="3 4">
    <name type="scientific">Deinococcus aetherius</name>
    <dbReference type="NCBI Taxonomy" id="200252"/>
    <lineage>
        <taxon>Bacteria</taxon>
        <taxon>Thermotogati</taxon>
        <taxon>Deinococcota</taxon>
        <taxon>Deinococci</taxon>
        <taxon>Deinococcales</taxon>
        <taxon>Deinococcaceae</taxon>
        <taxon>Deinococcus</taxon>
    </lineage>
</organism>
<dbReference type="Proteomes" id="UP001064971">
    <property type="component" value="Chromosome"/>
</dbReference>
<dbReference type="RefSeq" id="WP_264774705.1">
    <property type="nucleotide sequence ID" value="NZ_AP026560.1"/>
</dbReference>
<evidence type="ECO:0000256" key="1">
    <source>
        <dbReference type="ARBA" id="ARBA00008635"/>
    </source>
</evidence>
<protein>
    <submittedName>
        <fullName evidence="3">Damage-inducible protein DinB</fullName>
    </submittedName>
</protein>
<keyword evidence="2" id="KW-0479">Metal-binding</keyword>
<dbReference type="EMBL" id="AP026560">
    <property type="protein sequence ID" value="BDP41990.1"/>
    <property type="molecule type" value="Genomic_DNA"/>
</dbReference>
<accession>A0ABN6RF63</accession>
<comment type="similarity">
    <text evidence="1">Belongs to the DinB family.</text>
</comment>
<dbReference type="PANTHER" id="PTHR37302:SF3">
    <property type="entry name" value="DAMAGE-INDUCIBLE PROTEIN DINB"/>
    <property type="match status" value="1"/>
</dbReference>
<dbReference type="Gene3D" id="1.20.120.450">
    <property type="entry name" value="dinb family like domain"/>
    <property type="match status" value="1"/>
</dbReference>
<dbReference type="SUPFAM" id="SSF109854">
    <property type="entry name" value="DinB/YfiT-like putative metalloenzymes"/>
    <property type="match status" value="1"/>
</dbReference>
<proteinExistence type="inferred from homology"/>
<gene>
    <name evidence="3" type="ORF">DAETH_19590</name>
</gene>
<evidence type="ECO:0000313" key="4">
    <source>
        <dbReference type="Proteomes" id="UP001064971"/>
    </source>
</evidence>
<sequence length="177" mass="20482">MDAEAFYRYLTQARRRLWTTLRALPEDALARAVLPTDGARCVKDLVAHIPVVEDGWFRLDLLGQPLVLETVHLETLGAEPTSADEYWHHEKEPLESLLAYWEAVESDTLRRWPELMEVVASNRRIKVSEDRTETISADEVIWHVMQHEVRHTAQIVQMIRLLGHQPPSLDLVFLTAR</sequence>
<dbReference type="InterPro" id="IPR007837">
    <property type="entry name" value="DinB"/>
</dbReference>
<reference evidence="3" key="1">
    <citation type="submission" date="2022-07" db="EMBL/GenBank/DDBJ databases">
        <title>Complete Genome Sequence of the Radioresistant Bacterium Deinococcus aetherius ST0316, Isolated from the Air Dust collected in Lower Stratosphere above Japan.</title>
        <authorList>
            <person name="Satoh K."/>
            <person name="Hagiwara K."/>
            <person name="Katsumata K."/>
            <person name="Kubo A."/>
            <person name="Yokobori S."/>
            <person name="Yamagishi A."/>
            <person name="Oono Y."/>
            <person name="Narumi I."/>
        </authorList>
    </citation>
    <scope>NUCLEOTIDE SEQUENCE</scope>
    <source>
        <strain evidence="3">ST0316</strain>
    </source>
</reference>
<evidence type="ECO:0000313" key="3">
    <source>
        <dbReference type="EMBL" id="BDP41990.1"/>
    </source>
</evidence>
<dbReference type="InterPro" id="IPR034660">
    <property type="entry name" value="DinB/YfiT-like"/>
</dbReference>